<dbReference type="OrthoDB" id="3687641at2759"/>
<dbReference type="Pfam" id="PF11807">
    <property type="entry name" value="UstYa"/>
    <property type="match status" value="1"/>
</dbReference>
<evidence type="ECO:0000256" key="1">
    <source>
        <dbReference type="ARBA" id="ARBA00035112"/>
    </source>
</evidence>
<proteinExistence type="inferred from homology"/>
<keyword evidence="3" id="KW-1185">Reference proteome</keyword>
<comment type="similarity">
    <text evidence="1">Belongs to the ustYa family.</text>
</comment>
<dbReference type="InterPro" id="IPR021765">
    <property type="entry name" value="UstYa-like"/>
</dbReference>
<dbReference type="PANTHER" id="PTHR33365:SF14">
    <property type="entry name" value="TAT PATHWAY SIGNAL SEQUENCE"/>
    <property type="match status" value="1"/>
</dbReference>
<evidence type="ECO:0000313" key="2">
    <source>
        <dbReference type="EMBL" id="KAF1954864.1"/>
    </source>
</evidence>
<accession>A0A6A5TRF7</accession>
<dbReference type="AlphaFoldDB" id="A0A6A5TRF7"/>
<dbReference type="PANTHER" id="PTHR33365">
    <property type="entry name" value="YALI0B05434P"/>
    <property type="match status" value="1"/>
</dbReference>
<dbReference type="EMBL" id="ML976997">
    <property type="protein sequence ID" value="KAF1954864.1"/>
    <property type="molecule type" value="Genomic_DNA"/>
</dbReference>
<dbReference type="Proteomes" id="UP000800035">
    <property type="component" value="Unassembled WGS sequence"/>
</dbReference>
<name>A0A6A5TRF7_9PLEO</name>
<dbReference type="GO" id="GO:0043386">
    <property type="term" value="P:mycotoxin biosynthetic process"/>
    <property type="evidence" value="ECO:0007669"/>
    <property type="project" value="InterPro"/>
</dbReference>
<organism evidence="2 3">
    <name type="scientific">Byssothecium circinans</name>
    <dbReference type="NCBI Taxonomy" id="147558"/>
    <lineage>
        <taxon>Eukaryota</taxon>
        <taxon>Fungi</taxon>
        <taxon>Dikarya</taxon>
        <taxon>Ascomycota</taxon>
        <taxon>Pezizomycotina</taxon>
        <taxon>Dothideomycetes</taxon>
        <taxon>Pleosporomycetidae</taxon>
        <taxon>Pleosporales</taxon>
        <taxon>Massarineae</taxon>
        <taxon>Massarinaceae</taxon>
        <taxon>Byssothecium</taxon>
    </lineage>
</organism>
<sequence>MGTDPSTVAKLEDEIWGLGNDSYATIFDAYHQVHCLNSLRHHAYGEYYNQSRARADKMKQREIHINHCIDILLQHIQCNANLDLIPLHWIETQQYPFPDMSINKQCVNFDKFTEWRKANTIDMDKYVEVMKMGEMIKPGVKQLPAADQYYEYWGFENPNHKPKPEGHGLPLDVDNNL</sequence>
<gene>
    <name evidence="2" type="ORF">CC80DRAFT_517413</name>
</gene>
<reference evidence="2" key="1">
    <citation type="journal article" date="2020" name="Stud. Mycol.">
        <title>101 Dothideomycetes genomes: a test case for predicting lifestyles and emergence of pathogens.</title>
        <authorList>
            <person name="Haridas S."/>
            <person name="Albert R."/>
            <person name="Binder M."/>
            <person name="Bloem J."/>
            <person name="Labutti K."/>
            <person name="Salamov A."/>
            <person name="Andreopoulos B."/>
            <person name="Baker S."/>
            <person name="Barry K."/>
            <person name="Bills G."/>
            <person name="Bluhm B."/>
            <person name="Cannon C."/>
            <person name="Castanera R."/>
            <person name="Culley D."/>
            <person name="Daum C."/>
            <person name="Ezra D."/>
            <person name="Gonzalez J."/>
            <person name="Henrissat B."/>
            <person name="Kuo A."/>
            <person name="Liang C."/>
            <person name="Lipzen A."/>
            <person name="Lutzoni F."/>
            <person name="Magnuson J."/>
            <person name="Mondo S."/>
            <person name="Nolan M."/>
            <person name="Ohm R."/>
            <person name="Pangilinan J."/>
            <person name="Park H.-J."/>
            <person name="Ramirez L."/>
            <person name="Alfaro M."/>
            <person name="Sun H."/>
            <person name="Tritt A."/>
            <person name="Yoshinaga Y."/>
            <person name="Zwiers L.-H."/>
            <person name="Turgeon B."/>
            <person name="Goodwin S."/>
            <person name="Spatafora J."/>
            <person name="Crous P."/>
            <person name="Grigoriev I."/>
        </authorList>
    </citation>
    <scope>NUCLEOTIDE SEQUENCE</scope>
    <source>
        <strain evidence="2">CBS 675.92</strain>
    </source>
</reference>
<evidence type="ECO:0000313" key="3">
    <source>
        <dbReference type="Proteomes" id="UP000800035"/>
    </source>
</evidence>
<protein>
    <submittedName>
        <fullName evidence="2">Uncharacterized protein</fullName>
    </submittedName>
</protein>